<dbReference type="Proteomes" id="UP000245399">
    <property type="component" value="Chromosome"/>
</dbReference>
<dbReference type="Proteomes" id="UP000050489">
    <property type="component" value="Unassembled WGS sequence"/>
</dbReference>
<dbReference type="InterPro" id="IPR048279">
    <property type="entry name" value="MdtK-like"/>
</dbReference>
<dbReference type="HAMAP" id="MF_00400">
    <property type="entry name" value="MdtK"/>
    <property type="match status" value="1"/>
</dbReference>
<evidence type="ECO:0000256" key="12">
    <source>
        <dbReference type="ARBA" id="ARBA00023136"/>
    </source>
</evidence>
<dbReference type="GO" id="GO:0015297">
    <property type="term" value="F:antiporter activity"/>
    <property type="evidence" value="ECO:0007669"/>
    <property type="project" value="UniProtKB-UniRule"/>
</dbReference>
<dbReference type="EMBL" id="CP029449">
    <property type="protein sequence ID" value="AWL66787.1"/>
    <property type="molecule type" value="Genomic_DNA"/>
</dbReference>
<feature type="transmembrane region" description="Helical" evidence="15">
    <location>
        <begin position="349"/>
        <end position="367"/>
    </location>
</feature>
<dbReference type="EMBL" id="LJEX02000092">
    <property type="protein sequence ID" value="OCO85246.1"/>
    <property type="molecule type" value="Genomic_DNA"/>
</dbReference>
<evidence type="ECO:0000256" key="2">
    <source>
        <dbReference type="ARBA" id="ARBA00010695"/>
    </source>
</evidence>
<feature type="transmembrane region" description="Helical" evidence="15">
    <location>
        <begin position="387"/>
        <end position="408"/>
    </location>
</feature>
<keyword evidence="6 15" id="KW-1003">Cell membrane</keyword>
<evidence type="ECO:0000256" key="15">
    <source>
        <dbReference type="HAMAP-Rule" id="MF_00400"/>
    </source>
</evidence>
<name>A0A0G3SH52_SERMA</name>
<feature type="transmembrane region" description="Helical" evidence="15">
    <location>
        <begin position="420"/>
        <end position="439"/>
    </location>
</feature>
<dbReference type="PANTHER" id="PTHR43298">
    <property type="entry name" value="MULTIDRUG RESISTANCE PROTEIN NORM-RELATED"/>
    <property type="match status" value="1"/>
</dbReference>
<keyword evidence="10 15" id="KW-0915">Sodium</keyword>
<dbReference type="Pfam" id="PF01554">
    <property type="entry name" value="MatE"/>
    <property type="match status" value="2"/>
</dbReference>
<evidence type="ECO:0000256" key="9">
    <source>
        <dbReference type="ARBA" id="ARBA00022989"/>
    </source>
</evidence>
<evidence type="ECO:0000256" key="3">
    <source>
        <dbReference type="ARBA" id="ARBA00018471"/>
    </source>
</evidence>
<dbReference type="AlphaFoldDB" id="A0A0G3SH52"/>
<dbReference type="InterPro" id="IPR002528">
    <property type="entry name" value="MATE_fam"/>
</dbReference>
<reference evidence="18" key="4">
    <citation type="submission" date="2018-06" db="EMBL/GenBank/DDBJ databases">
        <title>Serratia marcescens genome sequencing and assembly.</title>
        <authorList>
            <person name="Martins R.C.R."/>
            <person name="Perdigao-Neto L.V."/>
            <person name="Costa S.F."/>
            <person name="Levin A.S.S."/>
        </authorList>
    </citation>
    <scope>NUCLEOTIDE SEQUENCE</scope>
    <source>
        <strain evidence="18">1283</strain>
    </source>
</reference>
<evidence type="ECO:0000313" key="19">
    <source>
        <dbReference type="Proteomes" id="UP000050489"/>
    </source>
</evidence>
<feature type="transmembrane region" description="Helical" evidence="15">
    <location>
        <begin position="189"/>
        <end position="212"/>
    </location>
</feature>
<keyword evidence="5 15" id="KW-0050">Antiport</keyword>
<evidence type="ECO:0000256" key="4">
    <source>
        <dbReference type="ARBA" id="ARBA00022448"/>
    </source>
</evidence>
<evidence type="ECO:0000313" key="21">
    <source>
        <dbReference type="Proteomes" id="UP000247823"/>
    </source>
</evidence>
<evidence type="ECO:0000256" key="10">
    <source>
        <dbReference type="ARBA" id="ARBA00023053"/>
    </source>
</evidence>
<protein>
    <recommendedName>
        <fullName evidence="3 15">Multidrug resistance protein MdtK</fullName>
    </recommendedName>
    <alternativeName>
        <fullName evidence="14 15">Multidrug-efflux transporter</fullName>
    </alternativeName>
</protein>
<comment type="similarity">
    <text evidence="2 15">Belongs to the multi antimicrobial extrusion (MATE) (TC 2.A.66.1) family. MdtK subfamily.</text>
</comment>
<comment type="caution">
    <text evidence="15">Lacks conserved residue(s) required for the propagation of feature annotation.</text>
</comment>
<feature type="transmembrane region" description="Helical" evidence="15">
    <location>
        <begin position="314"/>
        <end position="337"/>
    </location>
</feature>
<evidence type="ECO:0000313" key="16">
    <source>
        <dbReference type="EMBL" id="AWL66787.1"/>
    </source>
</evidence>
<dbReference type="PIRSF" id="PIRSF006603">
    <property type="entry name" value="DinF"/>
    <property type="match status" value="1"/>
</dbReference>
<feature type="transmembrane region" description="Helical" evidence="15">
    <location>
        <begin position="246"/>
        <end position="271"/>
    </location>
</feature>
<keyword evidence="8 15" id="KW-0812">Transmembrane</keyword>
<dbReference type="Proteomes" id="UP000247823">
    <property type="component" value="Unassembled WGS sequence"/>
</dbReference>
<keyword evidence="11 15" id="KW-0406">Ion transport</keyword>
<dbReference type="GO" id="GO:0006814">
    <property type="term" value="P:sodium ion transport"/>
    <property type="evidence" value="ECO:0007669"/>
    <property type="project" value="UniProtKB-UniRule"/>
</dbReference>
<gene>
    <name evidence="15" type="primary">mdtK</name>
    <name evidence="17" type="ORF">AN695_0201790</name>
    <name evidence="16" type="ORF">DKC05_03415</name>
    <name evidence="18" type="ORF">DMW51_01545</name>
</gene>
<organism evidence="17 19">
    <name type="scientific">Serratia marcescens</name>
    <dbReference type="NCBI Taxonomy" id="615"/>
    <lineage>
        <taxon>Bacteria</taxon>
        <taxon>Pseudomonadati</taxon>
        <taxon>Pseudomonadota</taxon>
        <taxon>Gammaproteobacteria</taxon>
        <taxon>Enterobacterales</taxon>
        <taxon>Yersiniaceae</taxon>
        <taxon>Serratia</taxon>
    </lineage>
</organism>
<evidence type="ECO:0000313" key="17">
    <source>
        <dbReference type="EMBL" id="OCO85246.1"/>
    </source>
</evidence>
<evidence type="ECO:0000256" key="14">
    <source>
        <dbReference type="ARBA" id="ARBA00031636"/>
    </source>
</evidence>
<dbReference type="GO" id="GO:0005886">
    <property type="term" value="C:plasma membrane"/>
    <property type="evidence" value="ECO:0007669"/>
    <property type="project" value="UniProtKB-SubCell"/>
</dbReference>
<reference evidence="16 20" key="3">
    <citation type="submission" date="2018-05" db="EMBL/GenBank/DDBJ databases">
        <title>Klebsiella quasipneumonaiae provides a window into carbapenemase gene transfer, plasmid rearrangements and nosocomial acquisition from the hospital environment.</title>
        <authorList>
            <person name="Mathers A.J."/>
            <person name="Vegesana K."/>
            <person name="Stoesser N."/>
            <person name="Crook D."/>
            <person name="Vaughan A."/>
            <person name="Barry K."/>
            <person name="Parikh H."/>
            <person name="Sebra R."/>
            <person name="Kotay S."/>
            <person name="Walker A.S."/>
            <person name="Sheppard A.E."/>
        </authorList>
    </citation>
    <scope>NUCLEOTIDE SEQUENCE [LARGE SCALE GENOMIC DNA]</scope>
    <source>
        <strain evidence="16 20">CAV1761</strain>
    </source>
</reference>
<evidence type="ECO:0000313" key="18">
    <source>
        <dbReference type="EMBL" id="PYA74778.1"/>
    </source>
</evidence>
<evidence type="ECO:0000256" key="13">
    <source>
        <dbReference type="ARBA" id="ARBA00023201"/>
    </source>
</evidence>
<feature type="transmembrane region" description="Helical" evidence="15">
    <location>
        <begin position="53"/>
        <end position="79"/>
    </location>
</feature>
<feature type="transmembrane region" description="Helical" evidence="15">
    <location>
        <begin position="159"/>
        <end position="183"/>
    </location>
</feature>
<keyword evidence="7" id="KW-0997">Cell inner membrane</keyword>
<dbReference type="RefSeq" id="WP_038874783.1">
    <property type="nucleotide sequence ID" value="NZ_CABMHU010000018.1"/>
</dbReference>
<keyword evidence="13 15" id="KW-0739">Sodium transport</keyword>
<comment type="subcellular location">
    <subcellularLocation>
        <location evidence="1">Cell inner membrane</location>
        <topology evidence="1">Multi-pass membrane protein</topology>
    </subcellularLocation>
    <subcellularLocation>
        <location evidence="15">Cell membrane</location>
        <topology evidence="15">Multi-pass membrane protein</topology>
    </subcellularLocation>
</comment>
<dbReference type="InterPro" id="IPR022913">
    <property type="entry name" value="Multidrug-R_MdtK"/>
</dbReference>
<keyword evidence="21" id="KW-1185">Reference proteome</keyword>
<dbReference type="NCBIfam" id="TIGR00797">
    <property type="entry name" value="matE"/>
    <property type="match status" value="1"/>
</dbReference>
<evidence type="ECO:0000313" key="20">
    <source>
        <dbReference type="Proteomes" id="UP000245399"/>
    </source>
</evidence>
<evidence type="ECO:0000256" key="6">
    <source>
        <dbReference type="ARBA" id="ARBA00022475"/>
    </source>
</evidence>
<comment type="function">
    <text evidence="15">Multidrug efflux pump that functions probably as a Na(+)/drug antiporter.</text>
</comment>
<reference evidence="19" key="1">
    <citation type="submission" date="2016-04" db="EMBL/GenBank/DDBJ databases">
        <authorList>
            <person name="Osei Sekyere J."/>
            <person name="Sivertsen A."/>
            <person name="Pedersen A.T."/>
            <person name="Sundsfjord A."/>
        </authorList>
    </citation>
    <scope>NUCLEOTIDE SEQUENCE [LARGE SCALE GENOMIC DNA]</scope>
    <source>
        <strain evidence="19">945174350</strain>
    </source>
</reference>
<dbReference type="GO" id="GO:0006855">
    <property type="term" value="P:xenobiotic transmembrane transport"/>
    <property type="evidence" value="ECO:0007669"/>
    <property type="project" value="UniProtKB-UniRule"/>
</dbReference>
<feature type="transmembrane region" description="Helical" evidence="15">
    <location>
        <begin position="277"/>
        <end position="302"/>
    </location>
</feature>
<feature type="transmembrane region" description="Helical" evidence="15">
    <location>
        <begin position="127"/>
        <end position="147"/>
    </location>
</feature>
<dbReference type="GO" id="GO:0042910">
    <property type="term" value="F:xenobiotic transmembrane transporter activity"/>
    <property type="evidence" value="ECO:0007669"/>
    <property type="project" value="UniProtKB-UniRule"/>
</dbReference>
<feature type="transmembrane region" description="Helical" evidence="15">
    <location>
        <begin position="91"/>
        <end position="107"/>
    </location>
</feature>
<dbReference type="InterPro" id="IPR050222">
    <property type="entry name" value="MATE_MdtK"/>
</dbReference>
<keyword evidence="9 15" id="KW-1133">Transmembrane helix</keyword>
<sequence>MQKYLIEARSLLALAIPVIIAQISQTAMGVVDTIMAGAYSATDMAAVAVGTSIWLPAILFGHGLLLALTPVIAQLNGAGRRDRIAHQVRQGFWLASGVSVLLIVVLYNCKFVIDMMHNIDPQLADKAVGYLHAIMWGAPGYLFFQVMRNQCEGLSKTKPGMVIGFLGLLVNIPINYIFIYGKFGMPELGGVGCGVATGSVYWIMFLMMRWYVKRAPSQRDIKRQAGDLGGPDWAALKRLIGIGMPVALALFFEVTLFAVVALLVSPLGIVAVAGHQIALNFSALMFVLPLSLGVGATIRVGYRLGEGSVEGARVAAYSAIGVGITMAVCTALFTATFREPIALLYNDSPAVVAMASQLMLLAALYQISDSIQVIGSGVLRGYKDTRAIFFITFIAYWVLGLPSGYLLALTDVVVPAMGPSGFWIGFIIGLTFAAIMMALRMRWLQKQPTAVILQRSTR</sequence>
<dbReference type="PANTHER" id="PTHR43298:SF2">
    <property type="entry name" value="FMN_FAD EXPORTER YEEO-RELATED"/>
    <property type="match status" value="1"/>
</dbReference>
<evidence type="ECO:0000256" key="11">
    <source>
        <dbReference type="ARBA" id="ARBA00023065"/>
    </source>
</evidence>
<keyword evidence="12 15" id="KW-0472">Membrane</keyword>
<reference evidence="18" key="5">
    <citation type="submission" date="2018-06" db="EMBL/GenBank/DDBJ databases">
        <authorList>
            <person name="Martins R.C."/>
            <person name="Perdigao-Neto L.V."/>
            <person name="Costa S.F."/>
            <person name="Levin A.S.S."/>
        </authorList>
    </citation>
    <scope>NUCLEOTIDE SEQUENCE</scope>
    <source>
        <strain evidence="18">1283</strain>
    </source>
</reference>
<accession>A0A0G3SH52</accession>
<evidence type="ECO:0000256" key="8">
    <source>
        <dbReference type="ARBA" id="ARBA00022692"/>
    </source>
</evidence>
<reference evidence="17" key="2">
    <citation type="journal article" date="2017" name="PLoS ONE">
        <title>Genomic and phenotypic characterisation of fluoroquinolone resistance mechanisms in Enterobacteriaceae in Durban, South Africa.</title>
        <authorList>
            <person name="Osei Sekyere J."/>
            <person name="Amoako D.G."/>
        </authorList>
    </citation>
    <scope>NUCLEOTIDE SEQUENCE</scope>
    <source>
        <strain evidence="17">945174350</strain>
    </source>
</reference>
<dbReference type="CDD" id="cd13131">
    <property type="entry name" value="MATE_NorM_like"/>
    <property type="match status" value="1"/>
</dbReference>
<dbReference type="EMBL" id="QJQB01000030">
    <property type="protein sequence ID" value="PYA74778.1"/>
    <property type="molecule type" value="Genomic_DNA"/>
</dbReference>
<keyword evidence="4 15" id="KW-0813">Transport</keyword>
<proteinExistence type="inferred from homology"/>
<evidence type="ECO:0000256" key="7">
    <source>
        <dbReference type="ARBA" id="ARBA00022519"/>
    </source>
</evidence>
<evidence type="ECO:0000256" key="5">
    <source>
        <dbReference type="ARBA" id="ARBA00022449"/>
    </source>
</evidence>
<evidence type="ECO:0000256" key="1">
    <source>
        <dbReference type="ARBA" id="ARBA00004429"/>
    </source>
</evidence>